<dbReference type="Proteomes" id="UP000198324">
    <property type="component" value="Unassembled WGS sequence"/>
</dbReference>
<proteinExistence type="predicted"/>
<dbReference type="SUPFAM" id="SSF56281">
    <property type="entry name" value="Metallo-hydrolase/oxidoreductase"/>
    <property type="match status" value="1"/>
</dbReference>
<dbReference type="Pfam" id="PF12706">
    <property type="entry name" value="Lactamase_B_2"/>
    <property type="match status" value="1"/>
</dbReference>
<evidence type="ECO:0000313" key="3">
    <source>
        <dbReference type="Proteomes" id="UP000198324"/>
    </source>
</evidence>
<dbReference type="AlphaFoldDB" id="A0A238Z5U0"/>
<dbReference type="Gene3D" id="3.60.15.10">
    <property type="entry name" value="Ribonuclease Z/Hydroxyacylglutathione hydrolase-like"/>
    <property type="match status" value="1"/>
</dbReference>
<dbReference type="SMART" id="SM00849">
    <property type="entry name" value="Lactamase_B"/>
    <property type="match status" value="1"/>
</dbReference>
<protein>
    <submittedName>
        <fullName evidence="2">Phosphoribosyl 1,2-cyclic phosphodiesterase</fullName>
    </submittedName>
</protein>
<dbReference type="RefSeq" id="WP_179216908.1">
    <property type="nucleotide sequence ID" value="NZ_FZOC01000002.1"/>
</dbReference>
<dbReference type="EMBL" id="FZOC01000002">
    <property type="protein sequence ID" value="SNR78338.1"/>
    <property type="molecule type" value="Genomic_DNA"/>
</dbReference>
<evidence type="ECO:0000313" key="2">
    <source>
        <dbReference type="EMBL" id="SNR78338.1"/>
    </source>
</evidence>
<name>A0A238Z5U0_9BACT</name>
<dbReference type="CDD" id="cd07715">
    <property type="entry name" value="TaR3-like_MBL-fold"/>
    <property type="match status" value="1"/>
</dbReference>
<accession>A0A238Z5U0</accession>
<organism evidence="2 3">
    <name type="scientific">Humidesulfovibrio mexicanus</name>
    <dbReference type="NCBI Taxonomy" id="147047"/>
    <lineage>
        <taxon>Bacteria</taxon>
        <taxon>Pseudomonadati</taxon>
        <taxon>Thermodesulfobacteriota</taxon>
        <taxon>Desulfovibrionia</taxon>
        <taxon>Desulfovibrionales</taxon>
        <taxon>Desulfovibrionaceae</taxon>
        <taxon>Humidesulfovibrio</taxon>
    </lineage>
</organism>
<dbReference type="PANTHER" id="PTHR42663:SF4">
    <property type="entry name" value="SLL1036 PROTEIN"/>
    <property type="match status" value="1"/>
</dbReference>
<evidence type="ECO:0000259" key="1">
    <source>
        <dbReference type="SMART" id="SM00849"/>
    </source>
</evidence>
<keyword evidence="3" id="KW-1185">Reference proteome</keyword>
<feature type="domain" description="Metallo-beta-lactamase" evidence="1">
    <location>
        <begin position="25"/>
        <end position="218"/>
    </location>
</feature>
<dbReference type="InterPro" id="IPR036866">
    <property type="entry name" value="RibonucZ/Hydroxyglut_hydro"/>
</dbReference>
<gene>
    <name evidence="2" type="ORF">SAMN04488503_1251</name>
</gene>
<reference evidence="2 3" key="1">
    <citation type="submission" date="2017-06" db="EMBL/GenBank/DDBJ databases">
        <authorList>
            <person name="Kim H.J."/>
            <person name="Triplett B.A."/>
        </authorList>
    </citation>
    <scope>NUCLEOTIDE SEQUENCE [LARGE SCALE GENOMIC DNA]</scope>
    <source>
        <strain evidence="2 3">DSM 13116</strain>
    </source>
</reference>
<sequence length="280" mass="31272">MRVRCHGARGSVPVSGPEHLRYGGDTSCLEVRSSRGDLLILDAGTGIRLLGCELLGHEPFDLTILFSHYHWDHIQGLPFFKPLYDPRVTLRLGGCRDARGELTRVLSRALRPPLFPVPFEKVPARIEVAPFENESLRVGALSVRRIATSHPNRGAGFRIEENGRSLVYLTDNELSLRHRGGLSFADYAAFCRGADLLIHDAEYTPEEYPHRRGWGHSHFMEVAALAREAKVGRLGLFHHNQERTDQALDQIVERCRALFDRPGDPACEALGQGWAADIPA</sequence>
<dbReference type="InterPro" id="IPR001279">
    <property type="entry name" value="Metallo-B-lactamas"/>
</dbReference>
<dbReference type="PANTHER" id="PTHR42663">
    <property type="entry name" value="HYDROLASE C777.06C-RELATED-RELATED"/>
    <property type="match status" value="1"/>
</dbReference>